<feature type="domain" description="AAA+ ATPase" evidence="13">
    <location>
        <begin position="37"/>
        <end position="178"/>
    </location>
</feature>
<dbReference type="InterPro" id="IPR008921">
    <property type="entry name" value="DNA_pol3_clamp-load_cplx_C"/>
</dbReference>
<dbReference type="FunFam" id="1.10.8.60:FF:000013">
    <property type="entry name" value="DNA polymerase III subunit gamma/tau"/>
    <property type="match status" value="1"/>
</dbReference>
<dbReference type="GO" id="GO:0046872">
    <property type="term" value="F:metal ion binding"/>
    <property type="evidence" value="ECO:0007669"/>
    <property type="project" value="UniProtKB-KW"/>
</dbReference>
<dbReference type="InterPro" id="IPR045085">
    <property type="entry name" value="HLD_clamp_pol_III_gamma_tau"/>
</dbReference>
<dbReference type="InterPro" id="IPR027417">
    <property type="entry name" value="P-loop_NTPase"/>
</dbReference>
<dbReference type="SUPFAM" id="SSF48019">
    <property type="entry name" value="post-AAA+ oligomerization domain-like"/>
    <property type="match status" value="1"/>
</dbReference>
<dbReference type="InterPro" id="IPR012763">
    <property type="entry name" value="DNA_pol_III_sug/sutau_N"/>
</dbReference>
<dbReference type="NCBIfam" id="NF005942">
    <property type="entry name" value="PRK07994.1"/>
    <property type="match status" value="1"/>
</dbReference>
<keyword evidence="9" id="KW-0067">ATP-binding</keyword>
<keyword evidence="10" id="KW-0239">DNA-directed DNA polymerase</keyword>
<evidence type="ECO:0000256" key="3">
    <source>
        <dbReference type="ARBA" id="ARBA00022679"/>
    </source>
</evidence>
<dbReference type="EMBL" id="LS483250">
    <property type="protein sequence ID" value="SQD77936.1"/>
    <property type="molecule type" value="Genomic_DNA"/>
</dbReference>
<keyword evidence="15" id="KW-1185">Reference proteome</keyword>
<dbReference type="RefSeq" id="WP_112713803.1">
    <property type="nucleotide sequence ID" value="NZ_LS483250.1"/>
</dbReference>
<dbReference type="FunFam" id="1.20.272.10:FF:000003">
    <property type="entry name" value="DNA polymerase III subunit gamma/tau"/>
    <property type="match status" value="1"/>
</dbReference>
<evidence type="ECO:0000256" key="1">
    <source>
        <dbReference type="ARBA" id="ARBA00006360"/>
    </source>
</evidence>
<dbReference type="Pfam" id="PF12169">
    <property type="entry name" value="DNA_pol3_gamma3"/>
    <property type="match status" value="1"/>
</dbReference>
<dbReference type="Gene3D" id="1.20.272.10">
    <property type="match status" value="1"/>
</dbReference>
<organism evidence="14 15">
    <name type="scientific">Moritella yayanosii</name>
    <dbReference type="NCBI Taxonomy" id="69539"/>
    <lineage>
        <taxon>Bacteria</taxon>
        <taxon>Pseudomonadati</taxon>
        <taxon>Pseudomonadota</taxon>
        <taxon>Gammaproteobacteria</taxon>
        <taxon>Alteromonadales</taxon>
        <taxon>Moritellaceae</taxon>
        <taxon>Moritella</taxon>
    </lineage>
</organism>
<dbReference type="AlphaFoldDB" id="A0A330LP03"/>
<evidence type="ECO:0000259" key="13">
    <source>
        <dbReference type="SMART" id="SM00382"/>
    </source>
</evidence>
<keyword evidence="5" id="KW-0235">DNA replication</keyword>
<feature type="region of interest" description="Disordered" evidence="12">
    <location>
        <begin position="444"/>
        <end position="569"/>
    </location>
</feature>
<dbReference type="GO" id="GO:0003887">
    <property type="term" value="F:DNA-directed DNA polymerase activity"/>
    <property type="evidence" value="ECO:0007669"/>
    <property type="project" value="UniProtKB-KW"/>
</dbReference>
<dbReference type="EC" id="2.7.7.7" evidence="2"/>
<dbReference type="Pfam" id="PF12170">
    <property type="entry name" value="DNA_pol3_tau_5"/>
    <property type="match status" value="1"/>
</dbReference>
<dbReference type="InterPro" id="IPR038249">
    <property type="entry name" value="PolIII_tau_V_sf"/>
</dbReference>
<evidence type="ECO:0000256" key="7">
    <source>
        <dbReference type="ARBA" id="ARBA00022741"/>
    </source>
</evidence>
<keyword evidence="8" id="KW-0862">Zinc</keyword>
<dbReference type="GO" id="GO:0003677">
    <property type="term" value="F:DNA binding"/>
    <property type="evidence" value="ECO:0007669"/>
    <property type="project" value="InterPro"/>
</dbReference>
<keyword evidence="3" id="KW-0808">Transferase</keyword>
<feature type="compositionally biased region" description="Low complexity" evidence="12">
    <location>
        <begin position="613"/>
        <end position="631"/>
    </location>
</feature>
<dbReference type="PANTHER" id="PTHR11669:SF0">
    <property type="entry name" value="PROTEIN STICHEL-LIKE 2"/>
    <property type="match status" value="1"/>
</dbReference>
<dbReference type="Pfam" id="PF22608">
    <property type="entry name" value="DNAX_ATPase_lid"/>
    <property type="match status" value="1"/>
</dbReference>
<dbReference type="Gene3D" id="3.40.50.300">
    <property type="entry name" value="P-loop containing nucleotide triphosphate hydrolases"/>
    <property type="match status" value="1"/>
</dbReference>
<evidence type="ECO:0000256" key="2">
    <source>
        <dbReference type="ARBA" id="ARBA00012417"/>
    </source>
</evidence>
<evidence type="ECO:0000256" key="9">
    <source>
        <dbReference type="ARBA" id="ARBA00022840"/>
    </source>
</evidence>
<dbReference type="InterPro" id="IPR003593">
    <property type="entry name" value="AAA+_ATPase"/>
</dbReference>
<keyword evidence="4" id="KW-0548">Nucleotidyltransferase</keyword>
<dbReference type="GO" id="GO:0006261">
    <property type="term" value="P:DNA-templated DNA replication"/>
    <property type="evidence" value="ECO:0007669"/>
    <property type="project" value="TreeGrafter"/>
</dbReference>
<evidence type="ECO:0000256" key="8">
    <source>
        <dbReference type="ARBA" id="ARBA00022833"/>
    </source>
</evidence>
<evidence type="ECO:0000313" key="15">
    <source>
        <dbReference type="Proteomes" id="UP000250163"/>
    </source>
</evidence>
<evidence type="ECO:0000256" key="5">
    <source>
        <dbReference type="ARBA" id="ARBA00022705"/>
    </source>
</evidence>
<dbReference type="Gene3D" id="3.30.300.150">
    <property type="entry name" value="DNA polymerase III, tau subunit, domain V"/>
    <property type="match status" value="1"/>
</dbReference>
<dbReference type="Pfam" id="PF13177">
    <property type="entry name" value="DNA_pol3_delta2"/>
    <property type="match status" value="1"/>
</dbReference>
<dbReference type="Gene3D" id="1.10.8.60">
    <property type="match status" value="1"/>
</dbReference>
<gene>
    <name evidence="14" type="ORF">MORIYA_1458</name>
</gene>
<dbReference type="InterPro" id="IPR050238">
    <property type="entry name" value="DNA_Rep/Repair_Clamp_Loader"/>
</dbReference>
<keyword evidence="7" id="KW-0547">Nucleotide-binding</keyword>
<dbReference type="Proteomes" id="UP000250163">
    <property type="component" value="Chromosome MORIYA"/>
</dbReference>
<dbReference type="SUPFAM" id="SSF52540">
    <property type="entry name" value="P-loop containing nucleoside triphosphate hydrolases"/>
    <property type="match status" value="1"/>
</dbReference>
<dbReference type="CDD" id="cd18137">
    <property type="entry name" value="HLD_clamp_pol_III_gamma_tau"/>
    <property type="match status" value="1"/>
</dbReference>
<dbReference type="SMART" id="SM00382">
    <property type="entry name" value="AAA"/>
    <property type="match status" value="1"/>
</dbReference>
<feature type="compositionally biased region" description="Low complexity" evidence="12">
    <location>
        <begin position="586"/>
        <end position="605"/>
    </location>
</feature>
<evidence type="ECO:0000256" key="11">
    <source>
        <dbReference type="ARBA" id="ARBA00049244"/>
    </source>
</evidence>
<dbReference type="GO" id="GO:0005524">
    <property type="term" value="F:ATP binding"/>
    <property type="evidence" value="ECO:0007669"/>
    <property type="project" value="UniProtKB-KW"/>
</dbReference>
<comment type="similarity">
    <text evidence="1">Belongs to the DnaX/STICHEL family.</text>
</comment>
<accession>A0A330LP03</accession>
<feature type="region of interest" description="Disordered" evidence="12">
    <location>
        <begin position="583"/>
        <end position="648"/>
    </location>
</feature>
<feature type="compositionally biased region" description="Low complexity" evidence="12">
    <location>
        <begin position="504"/>
        <end position="526"/>
    </location>
</feature>
<comment type="catalytic activity">
    <reaction evidence="11">
        <text>DNA(n) + a 2'-deoxyribonucleoside 5'-triphosphate = DNA(n+1) + diphosphate</text>
        <dbReference type="Rhea" id="RHEA:22508"/>
        <dbReference type="Rhea" id="RHEA-COMP:17339"/>
        <dbReference type="Rhea" id="RHEA-COMP:17340"/>
        <dbReference type="ChEBI" id="CHEBI:33019"/>
        <dbReference type="ChEBI" id="CHEBI:61560"/>
        <dbReference type="ChEBI" id="CHEBI:173112"/>
        <dbReference type="EC" id="2.7.7.7"/>
    </reaction>
</comment>
<dbReference type="OrthoDB" id="9810148at2"/>
<reference evidence="15" key="1">
    <citation type="submission" date="2018-05" db="EMBL/GenBank/DDBJ databases">
        <authorList>
            <person name="Cea G.-C."/>
            <person name="William W."/>
        </authorList>
    </citation>
    <scope>NUCLEOTIDE SEQUENCE [LARGE SCALE GENOMIC DNA]</scope>
    <source>
        <strain evidence="15">DB21MT 5</strain>
    </source>
</reference>
<evidence type="ECO:0000313" key="14">
    <source>
        <dbReference type="EMBL" id="SQD77936.1"/>
    </source>
</evidence>
<evidence type="ECO:0000256" key="10">
    <source>
        <dbReference type="ARBA" id="ARBA00022932"/>
    </source>
</evidence>
<dbReference type="InterPro" id="IPR021029">
    <property type="entry name" value="DNA_pol_III_tau_dom-5"/>
</dbReference>
<dbReference type="CDD" id="cd00009">
    <property type="entry name" value="AAA"/>
    <property type="match status" value="1"/>
</dbReference>
<sequence length="819" mass="90809">MSYQVLARKWRPHNFQQVVGQQHVLTALVNALEQDRLHHAYLLSGTRGVGKTTIARIFAKSLNCEKGITSTPCGECSTCVEIDQGCYVDLLEIDAASRTKVEDTRELLDNVQYKPARGRFKVYLIDEVHMLSKHSFNALLKTLEEPPEYVKFLLATTEPQKLPITILSRCLQFHLKCLTTEQISQQLVHILSREHCQYELSALNSIAKAADGSMRDALSLTDQALSHGSGEVLYQTVLDMLGTLDHSHMLQLLRLIVSGDANKCMAKIAEVSSLGPDFDQLHVELASLLHRIAMAQILPSSVVDTEHADKVKALCDDMSPEDVQLYYQITLTGRKELPLAPDPRSALEMTILRMLAFRPQGRLQAPERDVTPVAIAPAVTIAAPIEQAVVSQVPAQIQQLTPPQVQQPKSESVAPVAEQRDEAVTNLNLEQNELLQAAQAMGHVEPQTAEPPTVEPPTTAPQSVEPQNYAVPQVESPSVAPPDYAAPQPMNTAPTQAAPIQHEQVNTAPQQQQQQQSQVPAQAPVAENSVDQGRKTRNFLRSRLGTTAKKSTATKSEQAPSSYVPPKKSVAPVIQHTPTMQSRFNAPASQPMQQQAQQQSAPAWQELPPLDAYQDQGGYQNNHQDQGQYQDQDQDQGQGGYHNQMPEPSAEPAIRQIDRFSQVKVDINDLSPAFQPQKSGKSTATASLDNKLRDENDPWCCYINQMSLGGRVRQLALHSVMEQEPGRITLTMNPDQRYFVNDKSRQQLSDALQQVLSEPVELVINFGENPNKSTPAQLEEIIFQQRLANAIKNLYDDKYIQFFMNRLGAVIDDSSIVPL</sequence>
<evidence type="ECO:0000256" key="4">
    <source>
        <dbReference type="ARBA" id="ARBA00022695"/>
    </source>
</evidence>
<proteinExistence type="inferred from homology"/>
<evidence type="ECO:0000256" key="6">
    <source>
        <dbReference type="ARBA" id="ARBA00022723"/>
    </source>
</evidence>
<dbReference type="NCBIfam" id="TIGR02397">
    <property type="entry name" value="dnaX_nterm"/>
    <property type="match status" value="1"/>
</dbReference>
<dbReference type="NCBIfam" id="NF004046">
    <property type="entry name" value="PRK05563.1"/>
    <property type="match status" value="1"/>
</dbReference>
<name>A0A330LP03_9GAMM</name>
<dbReference type="PANTHER" id="PTHR11669">
    <property type="entry name" value="REPLICATION FACTOR C / DNA POLYMERASE III GAMMA-TAU SUBUNIT"/>
    <property type="match status" value="1"/>
</dbReference>
<dbReference type="GO" id="GO:0009360">
    <property type="term" value="C:DNA polymerase III complex"/>
    <property type="evidence" value="ECO:0007669"/>
    <property type="project" value="InterPro"/>
</dbReference>
<dbReference type="KEGG" id="mya:MORIYA_1458"/>
<evidence type="ECO:0000256" key="12">
    <source>
        <dbReference type="SAM" id="MobiDB-lite"/>
    </source>
</evidence>
<protein>
    <recommendedName>
        <fullName evidence="2">DNA-directed DNA polymerase</fullName>
        <ecNumber evidence="2">2.7.7.7</ecNumber>
    </recommendedName>
</protein>
<keyword evidence="6" id="KW-0479">Metal-binding</keyword>
<dbReference type="InterPro" id="IPR022754">
    <property type="entry name" value="DNA_pol_III_gamma-3"/>
</dbReference>
<feature type="compositionally biased region" description="Low complexity" evidence="12">
    <location>
        <begin position="546"/>
        <end position="556"/>
    </location>
</feature>
<dbReference type="FunFam" id="3.40.50.300:FF:000014">
    <property type="entry name" value="DNA polymerase III subunit gamma/tau"/>
    <property type="match status" value="1"/>
</dbReference>